<evidence type="ECO:0000256" key="4">
    <source>
        <dbReference type="ARBA" id="ARBA00022835"/>
    </source>
</evidence>
<gene>
    <name evidence="7" type="ORF">GNLVRS02_ARAD1D38984g</name>
</gene>
<dbReference type="InterPro" id="IPR001247">
    <property type="entry name" value="ExoRNase_PH_dom1"/>
</dbReference>
<organism evidence="7">
    <name type="scientific">Blastobotrys adeninivorans</name>
    <name type="common">Yeast</name>
    <name type="synonym">Arxula adeninivorans</name>
    <dbReference type="NCBI Taxonomy" id="409370"/>
    <lineage>
        <taxon>Eukaryota</taxon>
        <taxon>Fungi</taxon>
        <taxon>Dikarya</taxon>
        <taxon>Ascomycota</taxon>
        <taxon>Saccharomycotina</taxon>
        <taxon>Dipodascomycetes</taxon>
        <taxon>Dipodascales</taxon>
        <taxon>Trichomonascaceae</taxon>
        <taxon>Blastobotrys</taxon>
    </lineage>
</organism>
<evidence type="ECO:0000256" key="5">
    <source>
        <dbReference type="ARBA" id="ARBA00023242"/>
    </source>
</evidence>
<dbReference type="GO" id="GO:0071028">
    <property type="term" value="P:nuclear mRNA surveillance"/>
    <property type="evidence" value="ECO:0007669"/>
    <property type="project" value="TreeGrafter"/>
</dbReference>
<comment type="similarity">
    <text evidence="2">Belongs to the RNase PH family.</text>
</comment>
<feature type="domain" description="Exoribonuclease phosphorolytic" evidence="6">
    <location>
        <begin position="4"/>
        <end position="125"/>
    </location>
</feature>
<dbReference type="PhylomeDB" id="A0A060THK0"/>
<evidence type="ECO:0000256" key="3">
    <source>
        <dbReference type="ARBA" id="ARBA00022552"/>
    </source>
</evidence>
<dbReference type="AlphaFoldDB" id="A0A060THK0"/>
<dbReference type="GO" id="GO:0005730">
    <property type="term" value="C:nucleolus"/>
    <property type="evidence" value="ECO:0007669"/>
    <property type="project" value="TreeGrafter"/>
</dbReference>
<dbReference type="CDD" id="cd11372">
    <property type="entry name" value="RNase_PH_RRP46"/>
    <property type="match status" value="1"/>
</dbReference>
<dbReference type="GO" id="GO:0071038">
    <property type="term" value="P:TRAMP-dependent tRNA surveillance pathway"/>
    <property type="evidence" value="ECO:0007669"/>
    <property type="project" value="UniProtKB-ARBA"/>
</dbReference>
<reference evidence="7" key="1">
    <citation type="submission" date="2014-02" db="EMBL/GenBank/DDBJ databases">
        <authorList>
            <person name="Genoscope - CEA"/>
        </authorList>
    </citation>
    <scope>NUCLEOTIDE SEQUENCE</scope>
    <source>
        <strain evidence="7">LS3</strain>
    </source>
</reference>
<name>A0A060THK0_BLAAD</name>
<dbReference type="InterPro" id="IPR020568">
    <property type="entry name" value="Ribosomal_Su5_D2-typ_SF"/>
</dbReference>
<dbReference type="GO" id="GO:0071051">
    <property type="term" value="P:poly(A)-dependent snoRNA 3'-end processing"/>
    <property type="evidence" value="ECO:0007669"/>
    <property type="project" value="TreeGrafter"/>
</dbReference>
<dbReference type="GO" id="GO:0016075">
    <property type="term" value="P:rRNA catabolic process"/>
    <property type="evidence" value="ECO:0007669"/>
    <property type="project" value="TreeGrafter"/>
</dbReference>
<dbReference type="GO" id="GO:0000467">
    <property type="term" value="P:exonucleolytic trimming to generate mature 3'-end of 5.8S rRNA from tricistronic rRNA transcript (SSU-rRNA, 5.8S rRNA, LSU-rRNA)"/>
    <property type="evidence" value="ECO:0007669"/>
    <property type="project" value="UniProtKB-ARBA"/>
</dbReference>
<dbReference type="Gene3D" id="3.30.230.70">
    <property type="entry name" value="GHMP Kinase, N-terminal domain"/>
    <property type="match status" value="1"/>
</dbReference>
<evidence type="ECO:0000256" key="2">
    <source>
        <dbReference type="ARBA" id="ARBA00006678"/>
    </source>
</evidence>
<accession>A0A060THK0</accession>
<keyword evidence="5" id="KW-0539">Nucleus</keyword>
<evidence type="ECO:0000313" key="7">
    <source>
        <dbReference type="EMBL" id="CDP38631.1"/>
    </source>
</evidence>
<reference evidence="7" key="2">
    <citation type="submission" date="2014-06" db="EMBL/GenBank/DDBJ databases">
        <title>The complete genome of Blastobotrys (Arxula) adeninivorans LS3 - a yeast of biotechnological interest.</title>
        <authorList>
            <person name="Kunze G."/>
            <person name="Gaillardin C."/>
            <person name="Czernicka M."/>
            <person name="Durrens P."/>
            <person name="Martin T."/>
            <person name="Boer E."/>
            <person name="Gabaldon T."/>
            <person name="Cruz J."/>
            <person name="Talla E."/>
            <person name="Marck C."/>
            <person name="Goffeau A."/>
            <person name="Barbe V."/>
            <person name="Baret P."/>
            <person name="Baronian K."/>
            <person name="Beier S."/>
            <person name="Bleykasten C."/>
            <person name="Bode R."/>
            <person name="Casaregola S."/>
            <person name="Despons L."/>
            <person name="Fairhead C."/>
            <person name="Giersberg M."/>
            <person name="Gierski P."/>
            <person name="Hahnel U."/>
            <person name="Hartmann A."/>
            <person name="Jankowska D."/>
            <person name="Jubin C."/>
            <person name="Jung P."/>
            <person name="Lafontaine I."/>
            <person name="Leh-Louis V."/>
            <person name="Lemaire M."/>
            <person name="Marcet-Houben M."/>
            <person name="Mascher M."/>
            <person name="Morel G."/>
            <person name="Richard G.-F."/>
            <person name="Riechen J."/>
            <person name="Sacerdot C."/>
            <person name="Sarkar A."/>
            <person name="Savel G."/>
            <person name="Schacherer J."/>
            <person name="Sherman D."/>
            <person name="Straub M.-L."/>
            <person name="Stein N."/>
            <person name="Thierry A."/>
            <person name="Trautwein-Schult A."/>
            <person name="Westhof E."/>
            <person name="Worch S."/>
            <person name="Dujon B."/>
            <person name="Souciet J.-L."/>
            <person name="Wincker P."/>
            <person name="Scholz U."/>
            <person name="Neuveglise N."/>
        </authorList>
    </citation>
    <scope>NUCLEOTIDE SEQUENCE</scope>
    <source>
        <strain evidence="7">LS3</strain>
    </source>
</reference>
<dbReference type="PANTHER" id="PTHR11953:SF1">
    <property type="entry name" value="EXOSOME COMPLEX COMPONENT RRP46"/>
    <property type="match status" value="1"/>
</dbReference>
<keyword evidence="3" id="KW-0698">rRNA processing</keyword>
<dbReference type="GO" id="GO:0003723">
    <property type="term" value="F:RNA binding"/>
    <property type="evidence" value="ECO:0007669"/>
    <property type="project" value="TreeGrafter"/>
</dbReference>
<dbReference type="InterPro" id="IPR036345">
    <property type="entry name" value="ExoRNase_PH_dom2_sf"/>
</dbReference>
<protein>
    <submittedName>
        <fullName evidence="7">ARAD1D38984p</fullName>
    </submittedName>
</protein>
<dbReference type="SUPFAM" id="SSF54211">
    <property type="entry name" value="Ribosomal protein S5 domain 2-like"/>
    <property type="match status" value="1"/>
</dbReference>
<dbReference type="Pfam" id="PF01138">
    <property type="entry name" value="RNase_PH"/>
    <property type="match status" value="1"/>
</dbReference>
<dbReference type="InterPro" id="IPR050080">
    <property type="entry name" value="RNase_PH"/>
</dbReference>
<evidence type="ECO:0000259" key="6">
    <source>
        <dbReference type="Pfam" id="PF01138"/>
    </source>
</evidence>
<dbReference type="GO" id="GO:0034475">
    <property type="term" value="P:U4 snRNA 3'-end processing"/>
    <property type="evidence" value="ECO:0007669"/>
    <property type="project" value="TreeGrafter"/>
</dbReference>
<dbReference type="PANTHER" id="PTHR11953">
    <property type="entry name" value="EXOSOME COMPLEX COMPONENT"/>
    <property type="match status" value="1"/>
</dbReference>
<proteinExistence type="inferred from homology"/>
<dbReference type="InterPro" id="IPR027408">
    <property type="entry name" value="PNPase/RNase_PH_dom_sf"/>
</dbReference>
<keyword evidence="4" id="KW-0271">Exosome</keyword>
<dbReference type="GO" id="GO:0000177">
    <property type="term" value="C:cytoplasmic exosome (RNase complex)"/>
    <property type="evidence" value="ECO:0007669"/>
    <property type="project" value="UniProtKB-ARBA"/>
</dbReference>
<evidence type="ECO:0000256" key="1">
    <source>
        <dbReference type="ARBA" id="ARBA00004123"/>
    </source>
</evidence>
<sequence>MTAKIELGVLDSVDGSAQWQTGSTKVLCSVTGPVAAKPRDERPDVATVELVCRPVTGLSNVRSTAIQDRVFRALSSVMLRHLHPRMLVQIVVQVVEPGEPLEYNCRELAAAINSAVSALIDASFPLQGVATAVSVAVMEDGEYIFDPDYDTLSSGLVKSTHAVAYEVRGGVAERLLLCESTGTFTEDQLFACIEKSVAECEKVYKDLQSATGDKIRQDFIWND</sequence>
<dbReference type="EMBL" id="HG937694">
    <property type="protein sequence ID" value="CDP38631.1"/>
    <property type="molecule type" value="Genomic_DNA"/>
</dbReference>
<dbReference type="GO" id="GO:0000176">
    <property type="term" value="C:nuclear exosome (RNase complex)"/>
    <property type="evidence" value="ECO:0007669"/>
    <property type="project" value="TreeGrafter"/>
</dbReference>
<dbReference type="SUPFAM" id="SSF55666">
    <property type="entry name" value="Ribonuclease PH domain 2-like"/>
    <property type="match status" value="1"/>
</dbReference>
<comment type="subcellular location">
    <subcellularLocation>
        <location evidence="1">Nucleus</location>
    </subcellularLocation>
</comment>